<sequence>MANSPCQLYPRPQGLAAATLPAQARPPPPPTPHASASASSATATSASINAPHHASAGQTPPYQCEHWSPRRNTQLPPPFRGKSTLRGKTPLSTTPSACSPSSAQTAIHRRPYRP</sequence>
<feature type="compositionally biased region" description="Low complexity" evidence="1">
    <location>
        <begin position="89"/>
        <end position="106"/>
    </location>
</feature>
<organism evidence="2 3">
    <name type="scientific">Aplosporella prunicola CBS 121167</name>
    <dbReference type="NCBI Taxonomy" id="1176127"/>
    <lineage>
        <taxon>Eukaryota</taxon>
        <taxon>Fungi</taxon>
        <taxon>Dikarya</taxon>
        <taxon>Ascomycota</taxon>
        <taxon>Pezizomycotina</taxon>
        <taxon>Dothideomycetes</taxon>
        <taxon>Dothideomycetes incertae sedis</taxon>
        <taxon>Botryosphaeriales</taxon>
        <taxon>Aplosporellaceae</taxon>
        <taxon>Aplosporella</taxon>
    </lineage>
</organism>
<protein>
    <submittedName>
        <fullName evidence="2">Uncharacterized protein</fullName>
    </submittedName>
</protein>
<dbReference type="AlphaFoldDB" id="A0A6A6BUW4"/>
<evidence type="ECO:0000313" key="3">
    <source>
        <dbReference type="Proteomes" id="UP000799438"/>
    </source>
</evidence>
<reference evidence="2" key="1">
    <citation type="journal article" date="2020" name="Stud. Mycol.">
        <title>101 Dothideomycetes genomes: a test case for predicting lifestyles and emergence of pathogens.</title>
        <authorList>
            <person name="Haridas S."/>
            <person name="Albert R."/>
            <person name="Binder M."/>
            <person name="Bloem J."/>
            <person name="Labutti K."/>
            <person name="Salamov A."/>
            <person name="Andreopoulos B."/>
            <person name="Baker S."/>
            <person name="Barry K."/>
            <person name="Bills G."/>
            <person name="Bluhm B."/>
            <person name="Cannon C."/>
            <person name="Castanera R."/>
            <person name="Culley D."/>
            <person name="Daum C."/>
            <person name="Ezra D."/>
            <person name="Gonzalez J."/>
            <person name="Henrissat B."/>
            <person name="Kuo A."/>
            <person name="Liang C."/>
            <person name="Lipzen A."/>
            <person name="Lutzoni F."/>
            <person name="Magnuson J."/>
            <person name="Mondo S."/>
            <person name="Nolan M."/>
            <person name="Ohm R."/>
            <person name="Pangilinan J."/>
            <person name="Park H.-J."/>
            <person name="Ramirez L."/>
            <person name="Alfaro M."/>
            <person name="Sun H."/>
            <person name="Tritt A."/>
            <person name="Yoshinaga Y."/>
            <person name="Zwiers L.-H."/>
            <person name="Turgeon B."/>
            <person name="Goodwin S."/>
            <person name="Spatafora J."/>
            <person name="Crous P."/>
            <person name="Grigoriev I."/>
        </authorList>
    </citation>
    <scope>NUCLEOTIDE SEQUENCE</scope>
    <source>
        <strain evidence="2">CBS 121167</strain>
    </source>
</reference>
<accession>A0A6A6BUW4</accession>
<keyword evidence="3" id="KW-1185">Reference proteome</keyword>
<proteinExistence type="predicted"/>
<dbReference type="Proteomes" id="UP000799438">
    <property type="component" value="Unassembled WGS sequence"/>
</dbReference>
<name>A0A6A6BUW4_9PEZI</name>
<feature type="compositionally biased region" description="Low complexity" evidence="1">
    <location>
        <begin position="33"/>
        <end position="51"/>
    </location>
</feature>
<dbReference type="GeneID" id="54304503"/>
<dbReference type="EMBL" id="ML995475">
    <property type="protein sequence ID" value="KAF2146451.1"/>
    <property type="molecule type" value="Genomic_DNA"/>
</dbReference>
<evidence type="ECO:0000256" key="1">
    <source>
        <dbReference type="SAM" id="MobiDB-lite"/>
    </source>
</evidence>
<feature type="region of interest" description="Disordered" evidence="1">
    <location>
        <begin position="1"/>
        <end position="114"/>
    </location>
</feature>
<dbReference type="RefSeq" id="XP_033402160.1">
    <property type="nucleotide sequence ID" value="XM_033546996.1"/>
</dbReference>
<gene>
    <name evidence="2" type="ORF">K452DRAFT_65858</name>
</gene>
<evidence type="ECO:0000313" key="2">
    <source>
        <dbReference type="EMBL" id="KAF2146451.1"/>
    </source>
</evidence>